<dbReference type="InterPro" id="IPR031318">
    <property type="entry name" value="OPI10"/>
</dbReference>
<proteinExistence type="evidence at transcript level"/>
<dbReference type="GO" id="GO:0005829">
    <property type="term" value="C:cytosol"/>
    <property type="evidence" value="ECO:0007669"/>
    <property type="project" value="TreeGrafter"/>
</dbReference>
<dbReference type="AlphaFoldDB" id="V5I365"/>
<organism evidence="4">
    <name type="scientific">Ixodes ricinus</name>
    <name type="common">Common tick</name>
    <name type="synonym">Acarus ricinus</name>
    <dbReference type="NCBI Taxonomy" id="34613"/>
    <lineage>
        <taxon>Eukaryota</taxon>
        <taxon>Metazoa</taxon>
        <taxon>Ecdysozoa</taxon>
        <taxon>Arthropoda</taxon>
        <taxon>Chelicerata</taxon>
        <taxon>Arachnida</taxon>
        <taxon>Acari</taxon>
        <taxon>Parasitiformes</taxon>
        <taxon>Ixodida</taxon>
        <taxon>Ixodoidea</taxon>
        <taxon>Ixodidae</taxon>
        <taxon>Ixodinae</taxon>
        <taxon>Ixodes</taxon>
    </lineage>
</organism>
<dbReference type="GO" id="GO:0006606">
    <property type="term" value="P:protein import into nucleus"/>
    <property type="evidence" value="ECO:0007669"/>
    <property type="project" value="TreeGrafter"/>
</dbReference>
<dbReference type="Pfam" id="PF21057">
    <property type="entry name" value="Hikeshi-like_C"/>
    <property type="match status" value="1"/>
</dbReference>
<accession>V5I365</accession>
<dbReference type="PANTHER" id="PTHR12925">
    <property type="entry name" value="HIKESHI FAMILY MEMBER"/>
    <property type="match status" value="1"/>
</dbReference>
<dbReference type="PANTHER" id="PTHR12925:SF0">
    <property type="entry name" value="PROTEIN HIKESHI"/>
    <property type="match status" value="1"/>
</dbReference>
<feature type="domain" description="Hikeshi-like C-terminal" evidence="3">
    <location>
        <begin position="170"/>
        <end position="227"/>
    </location>
</feature>
<feature type="domain" description="Hikeshi-like N-terminal" evidence="2">
    <location>
        <begin position="7"/>
        <end position="162"/>
    </location>
</feature>
<evidence type="ECO:0000256" key="1">
    <source>
        <dbReference type="ARBA" id="ARBA00006623"/>
    </source>
</evidence>
<protein>
    <submittedName>
        <fullName evidence="4">Uncharacterized protein</fullName>
    </submittedName>
</protein>
<evidence type="ECO:0000259" key="3">
    <source>
        <dbReference type="Pfam" id="PF21057"/>
    </source>
</evidence>
<dbReference type="GO" id="GO:0005634">
    <property type="term" value="C:nucleus"/>
    <property type="evidence" value="ECO:0007669"/>
    <property type="project" value="TreeGrafter"/>
</dbReference>
<reference evidence="4" key="1">
    <citation type="journal article" date="2015" name="Sci. Rep.">
        <title>Tissue- and time-dependent transcription in Ixodes ricinus salivary glands and midguts when blood feeding on the vertebrate host.</title>
        <authorList>
            <person name="Kotsyfakis M."/>
            <person name="Schwarz A."/>
            <person name="Erhart J."/>
            <person name="Ribeiro J.M."/>
        </authorList>
    </citation>
    <scope>NUCLEOTIDE SEQUENCE</scope>
    <source>
        <tissue evidence="4">Salivary gland and midgut</tissue>
    </source>
</reference>
<dbReference type="GO" id="GO:0061608">
    <property type="term" value="F:nuclear import signal receptor activity"/>
    <property type="evidence" value="ECO:0007669"/>
    <property type="project" value="TreeGrafter"/>
</dbReference>
<name>V5I365_IXORI</name>
<dbReference type="InterPro" id="IPR008493">
    <property type="entry name" value="Hikeshi-like_N"/>
</dbReference>
<evidence type="ECO:0000259" key="2">
    <source>
        <dbReference type="Pfam" id="PF05603"/>
    </source>
</evidence>
<comment type="similarity">
    <text evidence="1">Belongs to the OPI10 family.</text>
</comment>
<dbReference type="GO" id="GO:0030544">
    <property type="term" value="F:Hsp70 protein binding"/>
    <property type="evidence" value="ECO:0007669"/>
    <property type="project" value="TreeGrafter"/>
</dbReference>
<dbReference type="EMBL" id="GANP01000331">
    <property type="protein sequence ID" value="JAB84137.1"/>
    <property type="molecule type" value="mRNA"/>
</dbReference>
<dbReference type="InterPro" id="IPR048364">
    <property type="entry name" value="Hikeshi-like_C"/>
</dbReference>
<evidence type="ECO:0000313" key="4">
    <source>
        <dbReference type="EMBL" id="JAB84137.1"/>
    </source>
</evidence>
<sequence>MSLFGAIVTGRLVQTDFQTIDQTKFLMNIPDPASINHIVVFLTGAQPFPEGLGGSVYFSWPSPDAVGNWQYLGFISNEKPSAIFKVSKHKEGKPHRSPEQRLCEPADATATGLLFKLTASHVFTLADAQPEHAFSSHGFCSVAQLGISVEPLAQIQFQAAPAATASPLDSSTEFCTKMLESLFNHLASYGGAPVTPAGDTFFPMRALEQWHSNFQRRLQQNPNFWRNQ</sequence>
<dbReference type="Pfam" id="PF05603">
    <property type="entry name" value="Hikeshi-like_N"/>
    <property type="match status" value="1"/>
</dbReference>